<keyword evidence="3 7" id="KW-0347">Helicase</keyword>
<keyword evidence="2 7" id="KW-0378">Hydrolase</keyword>
<keyword evidence="4" id="KW-0067">ATP-binding</keyword>
<dbReference type="Pfam" id="PF21408">
    <property type="entry name" value="MTR4-like_stalk"/>
    <property type="match status" value="1"/>
</dbReference>
<dbReference type="InterPro" id="IPR050699">
    <property type="entry name" value="RNA-DNA_Helicase"/>
</dbReference>
<dbReference type="FunFam" id="3.40.50.300:FF:000141">
    <property type="entry name" value="ATP-dependent RNA helicase DOB1"/>
    <property type="match status" value="1"/>
</dbReference>
<dbReference type="OrthoDB" id="64767at2759"/>
<dbReference type="GO" id="GO:0005524">
    <property type="term" value="F:ATP binding"/>
    <property type="evidence" value="ECO:0007669"/>
    <property type="project" value="UniProtKB-KW"/>
</dbReference>
<evidence type="ECO:0000313" key="7">
    <source>
        <dbReference type="EMBL" id="PIN15201.1"/>
    </source>
</evidence>
<dbReference type="EC" id="3.6.4.13" evidence="7"/>
<dbReference type="GO" id="GO:0000460">
    <property type="term" value="P:maturation of 5.8S rRNA"/>
    <property type="evidence" value="ECO:0007669"/>
    <property type="project" value="TreeGrafter"/>
</dbReference>
<dbReference type="EMBL" id="NKXS01002124">
    <property type="protein sequence ID" value="PIN15201.1"/>
    <property type="molecule type" value="Genomic_DNA"/>
</dbReference>
<dbReference type="GO" id="GO:0016787">
    <property type="term" value="F:hydrolase activity"/>
    <property type="evidence" value="ECO:0007669"/>
    <property type="project" value="UniProtKB-KW"/>
</dbReference>
<dbReference type="GO" id="GO:0005634">
    <property type="term" value="C:nucleus"/>
    <property type="evidence" value="ECO:0007669"/>
    <property type="project" value="TreeGrafter"/>
</dbReference>
<name>A0A2G9HCF1_9LAMI</name>
<dbReference type="InterPro" id="IPR027417">
    <property type="entry name" value="P-loop_NTPase"/>
</dbReference>
<gene>
    <name evidence="7" type="ORF">CDL12_12158</name>
</gene>
<dbReference type="Pfam" id="PF13234">
    <property type="entry name" value="MTR4_beta-barrel"/>
    <property type="match status" value="1"/>
</dbReference>
<keyword evidence="8" id="KW-1185">Reference proteome</keyword>
<dbReference type="Gene3D" id="1.10.3380.30">
    <property type="match status" value="1"/>
</dbReference>
<accession>A0A2G9HCF1</accession>
<evidence type="ECO:0000256" key="1">
    <source>
        <dbReference type="ARBA" id="ARBA00022741"/>
    </source>
</evidence>
<dbReference type="InterPro" id="IPR048392">
    <property type="entry name" value="MTR4-like_stalk"/>
</dbReference>
<dbReference type="Pfam" id="PF08148">
    <property type="entry name" value="DSHCT"/>
    <property type="match status" value="1"/>
</dbReference>
<dbReference type="PROSITE" id="PS51194">
    <property type="entry name" value="HELICASE_CTER"/>
    <property type="match status" value="1"/>
</dbReference>
<evidence type="ECO:0000256" key="2">
    <source>
        <dbReference type="ARBA" id="ARBA00022801"/>
    </source>
</evidence>
<dbReference type="Proteomes" id="UP000231279">
    <property type="component" value="Unassembled WGS sequence"/>
</dbReference>
<organism evidence="7 8">
    <name type="scientific">Handroanthus impetiginosus</name>
    <dbReference type="NCBI Taxonomy" id="429701"/>
    <lineage>
        <taxon>Eukaryota</taxon>
        <taxon>Viridiplantae</taxon>
        <taxon>Streptophyta</taxon>
        <taxon>Embryophyta</taxon>
        <taxon>Tracheophyta</taxon>
        <taxon>Spermatophyta</taxon>
        <taxon>Magnoliopsida</taxon>
        <taxon>eudicotyledons</taxon>
        <taxon>Gunneridae</taxon>
        <taxon>Pentapetalae</taxon>
        <taxon>asterids</taxon>
        <taxon>lamiids</taxon>
        <taxon>Lamiales</taxon>
        <taxon>Bignoniaceae</taxon>
        <taxon>Crescentiina</taxon>
        <taxon>Tabebuia alliance</taxon>
        <taxon>Handroanthus</taxon>
    </lineage>
</organism>
<dbReference type="FunFam" id="1.10.3380.30:FF:000006">
    <property type="entry name" value="DExH-box ATP-dependent RNA helicase DExH10"/>
    <property type="match status" value="1"/>
</dbReference>
<feature type="coiled-coil region" evidence="5">
    <location>
        <begin position="242"/>
        <end position="269"/>
    </location>
</feature>
<dbReference type="Gene3D" id="3.40.50.300">
    <property type="entry name" value="P-loop containing nucleotide triphosphate hydrolases"/>
    <property type="match status" value="1"/>
</dbReference>
<dbReference type="CDD" id="cd18795">
    <property type="entry name" value="SF2_C_Ski2"/>
    <property type="match status" value="1"/>
</dbReference>
<dbReference type="Gene3D" id="2.40.30.300">
    <property type="match status" value="1"/>
</dbReference>
<dbReference type="InterPro" id="IPR012961">
    <property type="entry name" value="Ski2/MTR4_C"/>
</dbReference>
<dbReference type="GO" id="GO:0003724">
    <property type="term" value="F:RNA helicase activity"/>
    <property type="evidence" value="ECO:0007669"/>
    <property type="project" value="UniProtKB-EC"/>
</dbReference>
<sequence>MIMERKFQPVIIFSFSRRECEQHAMSMSKLDFNTEEEKDVVEQVFRNAIQCLNEEDRNLPAIELMLPLLQRGIAVHHSGLLPIIKELVELLFQEGLVKALFATETFAMGLNMPAKTVVFTSVKKWDGDSHRYIGSGEYIQMSGRAGRRGKDERGICIIMIDDKMEMNTLKDMVLGRPAPLVSTFRLSYYSILNLMSRAEGQFTAEHVIRNSFHQFQYEKALPDIGKKVSQLEEEAAVLDASGEAEVAEYHRLKLEIAQLEKRMMAEITRPERVLSFLLPGRLVKVREGGTDWGWGVVVNVVKRPPAVSSSLPAALASARGNTYIVDALLHCSLGSSENGSQPKPCPPRPGEKGEMHVVPVQLPLLSALSKLRISVPSDLRPLEARQSILLAVQELEKRFPQGLPKLNPVKDMGIDEPEFVELANQIEELEQKLFSHPLHKSQDEHQLRSFQRKAEVNHEIQQLKSKMRDSQLQKFRDELKNRSRVLKKLGHIDSDGVVQLKGRAACLIDTGDELLVTELMFNGTFNDLDHHQVAALASCFIPGDRSNEQIHLRAELAKPLQQLQESARTIAEIQRECKLEINVDEYVEASIRPYLMDVIYCWSKGANFADVIQMTDIFEGSIIRLARRLDEFLNQLKAAAQAVGEVGLEEKFAGASESLRRGIMFANSLYL</sequence>
<dbReference type="STRING" id="429701.A0A2G9HCF1"/>
<keyword evidence="1" id="KW-0547">Nucleotide-binding</keyword>
<dbReference type="Pfam" id="PF00271">
    <property type="entry name" value="Helicase_C"/>
    <property type="match status" value="1"/>
</dbReference>
<dbReference type="SMART" id="SM00490">
    <property type="entry name" value="HELICc"/>
    <property type="match status" value="1"/>
</dbReference>
<dbReference type="SUPFAM" id="SSF52540">
    <property type="entry name" value="P-loop containing nucleoside triphosphate hydrolases"/>
    <property type="match status" value="1"/>
</dbReference>
<evidence type="ECO:0000313" key="8">
    <source>
        <dbReference type="Proteomes" id="UP000231279"/>
    </source>
</evidence>
<dbReference type="InterPro" id="IPR025696">
    <property type="entry name" value="Beta-barrel_MTR4"/>
</dbReference>
<protein>
    <submittedName>
        <fullName evidence="7">RNA helicase</fullName>
        <ecNumber evidence="7">3.6.4.13</ecNumber>
    </submittedName>
</protein>
<reference evidence="8" key="1">
    <citation type="journal article" date="2018" name="Gigascience">
        <title>Genome assembly of the Pink Ipe (Handroanthus impetiginosus, Bignoniaceae), a highly valued, ecologically keystone Neotropical timber forest tree.</title>
        <authorList>
            <person name="Silva-Junior O.B."/>
            <person name="Grattapaglia D."/>
            <person name="Novaes E."/>
            <person name="Collevatti R.G."/>
        </authorList>
    </citation>
    <scope>NUCLEOTIDE SEQUENCE [LARGE SCALE GENOMIC DNA]</scope>
    <source>
        <strain evidence="8">cv. UFG-1</strain>
    </source>
</reference>
<evidence type="ECO:0000256" key="5">
    <source>
        <dbReference type="SAM" id="Coils"/>
    </source>
</evidence>
<proteinExistence type="predicted"/>
<comment type="caution">
    <text evidence="7">The sequence shown here is derived from an EMBL/GenBank/DDBJ whole genome shotgun (WGS) entry which is preliminary data.</text>
</comment>
<dbReference type="CDD" id="cd13154">
    <property type="entry name" value="KOW_Mtr4"/>
    <property type="match status" value="1"/>
</dbReference>
<evidence type="ECO:0000256" key="4">
    <source>
        <dbReference type="ARBA" id="ARBA00022840"/>
    </source>
</evidence>
<evidence type="ECO:0000256" key="3">
    <source>
        <dbReference type="ARBA" id="ARBA00022806"/>
    </source>
</evidence>
<dbReference type="FunFam" id="2.40.30.300:FF:000001">
    <property type="entry name" value="Mtr4 exosome RNA helicase"/>
    <property type="match status" value="1"/>
</dbReference>
<dbReference type="PANTHER" id="PTHR12131:SF7">
    <property type="entry name" value="EXOSOME RNA HELICASE MTR4"/>
    <property type="match status" value="1"/>
</dbReference>
<dbReference type="AlphaFoldDB" id="A0A2G9HCF1"/>
<dbReference type="SMART" id="SM01142">
    <property type="entry name" value="DSHCT"/>
    <property type="match status" value="1"/>
</dbReference>
<dbReference type="InterPro" id="IPR001650">
    <property type="entry name" value="Helicase_C-like"/>
</dbReference>
<keyword evidence="5" id="KW-0175">Coiled coil</keyword>
<evidence type="ECO:0000259" key="6">
    <source>
        <dbReference type="PROSITE" id="PS51194"/>
    </source>
</evidence>
<feature type="domain" description="Helicase C-terminal" evidence="6">
    <location>
        <begin position="1"/>
        <end position="195"/>
    </location>
</feature>
<dbReference type="PANTHER" id="PTHR12131">
    <property type="entry name" value="ATP-DEPENDENT RNA AND DNA HELICASE"/>
    <property type="match status" value="1"/>
</dbReference>